<evidence type="ECO:0000259" key="10">
    <source>
        <dbReference type="PROSITE" id="PS50089"/>
    </source>
</evidence>
<feature type="region of interest" description="Disordered" evidence="9">
    <location>
        <begin position="410"/>
        <end position="429"/>
    </location>
</feature>
<evidence type="ECO:0008006" key="14">
    <source>
        <dbReference type="Google" id="ProtNLM"/>
    </source>
</evidence>
<feature type="region of interest" description="Disordered" evidence="9">
    <location>
        <begin position="690"/>
        <end position="764"/>
    </location>
</feature>
<evidence type="ECO:0000256" key="8">
    <source>
        <dbReference type="PROSITE-ProRule" id="PRU00358"/>
    </source>
</evidence>
<evidence type="ECO:0000256" key="7">
    <source>
        <dbReference type="PROSITE-ProRule" id="PRU00175"/>
    </source>
</evidence>
<dbReference type="GO" id="GO:0061630">
    <property type="term" value="F:ubiquitin protein ligase activity"/>
    <property type="evidence" value="ECO:0007669"/>
    <property type="project" value="TreeGrafter"/>
</dbReference>
<dbReference type="InterPro" id="IPR017907">
    <property type="entry name" value="Znf_RING_CS"/>
</dbReference>
<evidence type="ECO:0000256" key="2">
    <source>
        <dbReference type="ARBA" id="ARBA00022723"/>
    </source>
</evidence>
<feature type="compositionally biased region" description="Low complexity" evidence="9">
    <location>
        <begin position="722"/>
        <end position="731"/>
    </location>
</feature>
<keyword evidence="2" id="KW-0479">Metal-binding</keyword>
<feature type="domain" description="RING-type" evidence="10">
    <location>
        <begin position="443"/>
        <end position="501"/>
    </location>
</feature>
<evidence type="ECO:0000256" key="4">
    <source>
        <dbReference type="ARBA" id="ARBA00022833"/>
    </source>
</evidence>
<gene>
    <name evidence="12" type="ORF">D9Q98_006493</name>
</gene>
<evidence type="ECO:0000256" key="5">
    <source>
        <dbReference type="ARBA" id="ARBA00023125"/>
    </source>
</evidence>
<keyword evidence="5" id="KW-0238">DNA-binding</keyword>
<dbReference type="EMBL" id="SIDB01000009">
    <property type="protein sequence ID" value="KAI3428110.1"/>
    <property type="molecule type" value="Genomic_DNA"/>
</dbReference>
<dbReference type="Gene3D" id="3.30.40.10">
    <property type="entry name" value="Zinc/RING finger domain, C3HC4 (zinc finger)"/>
    <property type="match status" value="2"/>
</dbReference>
<feature type="compositionally biased region" description="Low complexity" evidence="9">
    <location>
        <begin position="599"/>
        <end position="610"/>
    </location>
</feature>
<feature type="domain" description="YDG" evidence="11">
    <location>
        <begin position="198"/>
        <end position="348"/>
    </location>
</feature>
<dbReference type="GO" id="GO:0003677">
    <property type="term" value="F:DNA binding"/>
    <property type="evidence" value="ECO:0007669"/>
    <property type="project" value="UniProtKB-KW"/>
</dbReference>
<dbReference type="AlphaFoldDB" id="A0A9D4TKG8"/>
<evidence type="ECO:0000313" key="12">
    <source>
        <dbReference type="EMBL" id="KAI3428110.1"/>
    </source>
</evidence>
<dbReference type="InterPro" id="IPR001841">
    <property type="entry name" value="Znf_RING"/>
</dbReference>
<dbReference type="SUPFAM" id="SSF57850">
    <property type="entry name" value="RING/U-box"/>
    <property type="match status" value="2"/>
</dbReference>
<feature type="compositionally biased region" description="Low complexity" evidence="9">
    <location>
        <begin position="755"/>
        <end position="764"/>
    </location>
</feature>
<reference evidence="12" key="2">
    <citation type="submission" date="2020-11" db="EMBL/GenBank/DDBJ databases">
        <authorList>
            <person name="Cecchin M."/>
            <person name="Marcolungo L."/>
            <person name="Rossato M."/>
            <person name="Girolomoni L."/>
            <person name="Cosentino E."/>
            <person name="Cuine S."/>
            <person name="Li-Beisson Y."/>
            <person name="Delledonne M."/>
            <person name="Ballottari M."/>
        </authorList>
    </citation>
    <scope>NUCLEOTIDE SEQUENCE</scope>
    <source>
        <strain evidence="12">211/11P</strain>
        <tissue evidence="12">Whole cell</tissue>
    </source>
</reference>
<dbReference type="PANTHER" id="PTHR14140:SF27">
    <property type="entry name" value="OS04G0289800 PROTEIN"/>
    <property type="match status" value="1"/>
</dbReference>
<comment type="caution">
    <text evidence="12">The sequence shown here is derived from an EMBL/GenBank/DDBJ whole genome shotgun (WGS) entry which is preliminary data.</text>
</comment>
<feature type="compositionally biased region" description="Low complexity" evidence="9">
    <location>
        <begin position="630"/>
        <end position="645"/>
    </location>
</feature>
<keyword evidence="13" id="KW-1185">Reference proteome</keyword>
<keyword evidence="3 7" id="KW-0863">Zinc-finger</keyword>
<dbReference type="GO" id="GO:0016567">
    <property type="term" value="P:protein ubiquitination"/>
    <property type="evidence" value="ECO:0007669"/>
    <property type="project" value="TreeGrafter"/>
</dbReference>
<evidence type="ECO:0000256" key="9">
    <source>
        <dbReference type="SAM" id="MobiDB-lite"/>
    </source>
</evidence>
<reference evidence="12" key="1">
    <citation type="journal article" date="2019" name="Plant J.">
        <title>Chlorella vulgaris genome assembly and annotation reveals the molecular basis for metabolic acclimation to high light conditions.</title>
        <authorList>
            <person name="Cecchin M."/>
            <person name="Marcolungo L."/>
            <person name="Rossato M."/>
            <person name="Girolomoni L."/>
            <person name="Cosentino E."/>
            <person name="Cuine S."/>
            <person name="Li-Beisson Y."/>
            <person name="Delledonne M."/>
            <person name="Ballottari M."/>
        </authorList>
    </citation>
    <scope>NUCLEOTIDE SEQUENCE</scope>
    <source>
        <strain evidence="12">211/11P</strain>
    </source>
</reference>
<feature type="compositionally biased region" description="Acidic residues" evidence="9">
    <location>
        <begin position="745"/>
        <end position="754"/>
    </location>
</feature>
<organism evidence="12 13">
    <name type="scientific">Chlorella vulgaris</name>
    <name type="common">Green alga</name>
    <dbReference type="NCBI Taxonomy" id="3077"/>
    <lineage>
        <taxon>Eukaryota</taxon>
        <taxon>Viridiplantae</taxon>
        <taxon>Chlorophyta</taxon>
        <taxon>core chlorophytes</taxon>
        <taxon>Trebouxiophyceae</taxon>
        <taxon>Chlorellales</taxon>
        <taxon>Chlorellaceae</taxon>
        <taxon>Chlorella clade</taxon>
        <taxon>Chlorella</taxon>
    </lineage>
</organism>
<dbReference type="GO" id="GO:0008270">
    <property type="term" value="F:zinc ion binding"/>
    <property type="evidence" value="ECO:0007669"/>
    <property type="project" value="UniProtKB-KW"/>
</dbReference>
<dbReference type="InterPro" id="IPR045134">
    <property type="entry name" value="UHRF1/2-like"/>
</dbReference>
<protein>
    <recommendedName>
        <fullName evidence="14">RING-type E3 ubiquitin transferase</fullName>
    </recommendedName>
</protein>
<dbReference type="InterPro" id="IPR003105">
    <property type="entry name" value="SRA_YDG"/>
</dbReference>
<name>A0A9D4TKG8_CHLVU</name>
<dbReference type="Proteomes" id="UP001055712">
    <property type="component" value="Unassembled WGS sequence"/>
</dbReference>
<dbReference type="InterPro" id="IPR027370">
    <property type="entry name" value="Znf-RING_euk"/>
</dbReference>
<evidence type="ECO:0000259" key="11">
    <source>
        <dbReference type="PROSITE" id="PS51015"/>
    </source>
</evidence>
<evidence type="ECO:0000256" key="3">
    <source>
        <dbReference type="ARBA" id="ARBA00022771"/>
    </source>
</evidence>
<dbReference type="FunFam" id="2.30.280.10:FF:000002">
    <property type="entry name" value="E3 ubiquitin-protein ligase ORTHRUS 2"/>
    <property type="match status" value="1"/>
</dbReference>
<feature type="region of interest" description="Disordered" evidence="9">
    <location>
        <begin position="18"/>
        <end position="61"/>
    </location>
</feature>
<evidence type="ECO:0000313" key="13">
    <source>
        <dbReference type="Proteomes" id="UP001055712"/>
    </source>
</evidence>
<feature type="region of interest" description="Disordered" evidence="9">
    <location>
        <begin position="535"/>
        <end position="648"/>
    </location>
</feature>
<keyword evidence="4" id="KW-0862">Zinc</keyword>
<dbReference type="Pfam" id="PF13920">
    <property type="entry name" value="zf-C3HC4_3"/>
    <property type="match status" value="1"/>
</dbReference>
<dbReference type="InterPro" id="IPR015947">
    <property type="entry name" value="PUA-like_sf"/>
</dbReference>
<dbReference type="PROSITE" id="PS50089">
    <property type="entry name" value="ZF_RING_2"/>
    <property type="match status" value="2"/>
</dbReference>
<dbReference type="SMART" id="SM00184">
    <property type="entry name" value="RING"/>
    <property type="match status" value="2"/>
</dbReference>
<dbReference type="PROSITE" id="PS00518">
    <property type="entry name" value="ZF_RING_1"/>
    <property type="match status" value="1"/>
</dbReference>
<sequence length="764" mass="82842">MDQKELLKRIMEINKDESLSDAQKATARQDLMSGKWKQQEPETTQASKEDKGKAAVGEDDDNMGKLDDDTLKCAICFDLCVRPITAPCQHNFCLKCFQDLVNKAKKKACPSCRHEFGAKFAANPRINTALTCAIRAFKAGDIRAAAKTFVRMNNDDRPDEAFTTERAQRSGRANASSGRIMVNIPNDHFGPIPAEADPRGIGIKVGEHWKDRLDCRQWGAHFPHVAGIAGQSNVGAQSVVLSGGYEDDRDEGEWFLYTGSGGRDLSGNKRTNKEQSFDQVFESMNKALKLSCTKGLPLRVVRSFKEKRSAYAPTVETPVRYDGIYRIVKCWRTKGNQGFLVCRYLFVRCDNEPAPWSSDEAGDRPGFETRLPKEATEELSKADKGQVVSMADSPWWDWDAEKEAWGWARAPPVSQKTGGGATATKGARKKVSEQEKALREFACGICKNVPTEPVSTPCGHNFCKPCLDKKFGSIADEHDAGAATGRSLRVRKTLKPCPTCKVDICDFLKTARANLEMAAVIRKLQEAVEMARAEAAKEAAAEGGDAEAAAEDEAEEEAEEAGEEQAEGGEQQREQPPAKRQQQDGGKSPSKPAVAATAGDSHTTTNTDGSNGSGAGKQMAVSDHQVPSSAKPAAEAAAALAVNPEAAKREAAISAIMQEFSEFDSSLVEALLEQEDGDDAAVKYALRKMRAQDAAEEKKRQRQAKLDSKRDAGEGADIKNEPAAPKAAKAAAKGKGKRGRKAVEEVEEEADGEEPVAAAKKVKA</sequence>
<keyword evidence="6 8" id="KW-0539">Nucleus</keyword>
<dbReference type="InterPro" id="IPR036987">
    <property type="entry name" value="SRA-YDG_sf"/>
</dbReference>
<evidence type="ECO:0000256" key="1">
    <source>
        <dbReference type="ARBA" id="ARBA00022679"/>
    </source>
</evidence>
<dbReference type="Gene3D" id="2.30.280.10">
    <property type="entry name" value="SRA-YDG"/>
    <property type="match status" value="1"/>
</dbReference>
<dbReference type="SUPFAM" id="SSF88697">
    <property type="entry name" value="PUA domain-like"/>
    <property type="match status" value="1"/>
</dbReference>
<dbReference type="PROSITE" id="PS51015">
    <property type="entry name" value="YDG"/>
    <property type="match status" value="1"/>
</dbReference>
<dbReference type="Pfam" id="PF02182">
    <property type="entry name" value="SAD_SRA"/>
    <property type="match status" value="1"/>
</dbReference>
<dbReference type="PANTHER" id="PTHR14140">
    <property type="entry name" value="E3 UBIQUITIN-PROTEIN LIGASE UHRF-RELATED"/>
    <property type="match status" value="1"/>
</dbReference>
<dbReference type="GO" id="GO:0044027">
    <property type="term" value="P:negative regulation of gene expression via chromosomal CpG island methylation"/>
    <property type="evidence" value="ECO:0007669"/>
    <property type="project" value="TreeGrafter"/>
</dbReference>
<dbReference type="InterPro" id="IPR013083">
    <property type="entry name" value="Znf_RING/FYVE/PHD"/>
</dbReference>
<feature type="domain" description="RING-type" evidence="10">
    <location>
        <begin position="73"/>
        <end position="113"/>
    </location>
</feature>
<evidence type="ECO:0000256" key="6">
    <source>
        <dbReference type="ARBA" id="ARBA00023242"/>
    </source>
</evidence>
<dbReference type="SMART" id="SM00466">
    <property type="entry name" value="SRA"/>
    <property type="match status" value="1"/>
</dbReference>
<feature type="compositionally biased region" description="Acidic residues" evidence="9">
    <location>
        <begin position="544"/>
        <end position="567"/>
    </location>
</feature>
<proteinExistence type="predicted"/>
<keyword evidence="1" id="KW-0808">Transferase</keyword>
<dbReference type="OrthoDB" id="2270193at2759"/>
<comment type="subcellular location">
    <subcellularLocation>
        <location evidence="8">Nucleus</location>
    </subcellularLocation>
</comment>
<feature type="compositionally biased region" description="Basic and acidic residues" evidence="9">
    <location>
        <begin position="690"/>
        <end position="720"/>
    </location>
</feature>
<dbReference type="GO" id="GO:0005634">
    <property type="term" value="C:nucleus"/>
    <property type="evidence" value="ECO:0007669"/>
    <property type="project" value="UniProtKB-SubCell"/>
</dbReference>
<dbReference type="Pfam" id="PF13445">
    <property type="entry name" value="zf-RING_UBOX"/>
    <property type="match status" value="1"/>
</dbReference>
<accession>A0A9D4TKG8</accession>